<comment type="cofactor">
    <cofactor evidence="1">
        <name>a metal cation</name>
        <dbReference type="ChEBI" id="CHEBI:25213"/>
    </cofactor>
</comment>
<protein>
    <submittedName>
        <fullName evidence="15">Alpha-keto acid decarboxylase family protein</fullName>
    </submittedName>
</protein>
<dbReference type="FunFam" id="3.40.50.970:FF:000019">
    <property type="entry name" value="Pyruvate decarboxylase isozyme"/>
    <property type="match status" value="1"/>
</dbReference>
<dbReference type="GO" id="GO:0000949">
    <property type="term" value="P:aromatic amino acid family catabolic process to alcohol via Ehrlich pathway"/>
    <property type="evidence" value="ECO:0007669"/>
    <property type="project" value="TreeGrafter"/>
</dbReference>
<dbReference type="SUPFAM" id="SSF52518">
    <property type="entry name" value="Thiamin diphosphate-binding fold (THDP-binding)"/>
    <property type="match status" value="2"/>
</dbReference>
<feature type="domain" description="Thiamine pyrophosphate enzyme central" evidence="12">
    <location>
        <begin position="197"/>
        <end position="309"/>
    </location>
</feature>
<dbReference type="InterPro" id="IPR012000">
    <property type="entry name" value="Thiamin_PyroP_enz_cen_dom"/>
</dbReference>
<evidence type="ECO:0000256" key="2">
    <source>
        <dbReference type="ARBA" id="ARBA00001964"/>
    </source>
</evidence>
<dbReference type="PIRSF" id="PIRSF036565">
    <property type="entry name" value="Pyruvt_ip_decrb"/>
    <property type="match status" value="1"/>
</dbReference>
<sequence length="583" mass="62296">MRMQIGTFLARRLKETGVRHVFGVPGDFNLSFLEQIQDAPGIEFVGNCNELNAAYAADGYARTSGLAAFVTTFGVGDLAAIGGIAGAYAENVPVVHITGAPPLHAINSGALVHHTLVDGDYENIGRCMSEFTVAQARITPANAAYEIDRILRSCWLERRPVHLQLPSDVTHIVVEVPDTPLVLADPASDPGQLRVAVQRIVEALDAARAPVLLVDAEADRFGVTELVVRIAEKCAIPCASLMPAKGAIDETSRHYIGSYAGAASAASVRHVVENTDCLIGVGLRFTDSSTALFSQRINMESFIDLRRHDLSIGTKQMPGVTLRDVLTGVLMNAKPVSRPPASELPATANLTDPAPVSADEPLTHATLWPQVSRFLQPGDVIVGEAGTAHAALVSMSLPAGATYIAAPTWGAVGFSLPALFGSHVGASSRRHLLFIGDGSFQFTAQELSSILRRDLKPVIFLLNNGGYTIERMILGENSAYNDVDNWRYTDLARAFDRRDRSLSLEVRTVGELGAALARVESADCLVFVELNLPKMDAPALLKQFAGRLAQFDYGEFGPRNSPPAVAQGAEAPAPRAHGERLGA</sequence>
<dbReference type="InterPro" id="IPR012001">
    <property type="entry name" value="Thiamin_PyroP_enz_TPP-bd_dom"/>
</dbReference>
<gene>
    <name evidence="15" type="ORF">DN412_25830</name>
</gene>
<dbReference type="InterPro" id="IPR029035">
    <property type="entry name" value="DHS-like_NAD/FAD-binding_dom"/>
</dbReference>
<evidence type="ECO:0000313" key="16">
    <source>
        <dbReference type="Proteomes" id="UP000255165"/>
    </source>
</evidence>
<dbReference type="Proteomes" id="UP000255165">
    <property type="component" value="Unassembled WGS sequence"/>
</dbReference>
<feature type="binding site" evidence="9">
    <location>
        <position position="464"/>
    </location>
    <ligand>
        <name>Mg(2+)</name>
        <dbReference type="ChEBI" id="CHEBI:18420"/>
    </ligand>
</feature>
<comment type="cofactor">
    <cofactor evidence="2">
        <name>thiamine diphosphate</name>
        <dbReference type="ChEBI" id="CHEBI:58937"/>
    </cofactor>
</comment>
<keyword evidence="5" id="KW-0210">Decarboxylase</keyword>
<keyword evidence="7 10" id="KW-0786">Thiamine pyrophosphate</keyword>
<dbReference type="PANTHER" id="PTHR43452:SF30">
    <property type="entry name" value="PYRUVATE DECARBOXYLASE ISOZYME 1-RELATED"/>
    <property type="match status" value="1"/>
</dbReference>
<dbReference type="GO" id="GO:0004737">
    <property type="term" value="F:pyruvate decarboxylase activity"/>
    <property type="evidence" value="ECO:0007669"/>
    <property type="project" value="TreeGrafter"/>
</dbReference>
<evidence type="ECO:0000256" key="3">
    <source>
        <dbReference type="ARBA" id="ARBA00007812"/>
    </source>
</evidence>
<dbReference type="Pfam" id="PF02776">
    <property type="entry name" value="TPP_enzyme_N"/>
    <property type="match status" value="1"/>
</dbReference>
<dbReference type="Gene3D" id="3.40.50.1220">
    <property type="entry name" value="TPP-binding domain"/>
    <property type="match status" value="1"/>
</dbReference>
<dbReference type="InterPro" id="IPR011766">
    <property type="entry name" value="TPP_enzyme_TPP-bd"/>
</dbReference>
<dbReference type="CDD" id="cd07038">
    <property type="entry name" value="TPP_PYR_PDC_IPDC_like"/>
    <property type="match status" value="1"/>
</dbReference>
<dbReference type="EMBL" id="QKWJ01000040">
    <property type="protein sequence ID" value="RDK07526.1"/>
    <property type="molecule type" value="Genomic_DNA"/>
</dbReference>
<evidence type="ECO:0000256" key="4">
    <source>
        <dbReference type="ARBA" id="ARBA00022723"/>
    </source>
</evidence>
<evidence type="ECO:0000256" key="9">
    <source>
        <dbReference type="PIRSR" id="PIRSR036565-2"/>
    </source>
</evidence>
<evidence type="ECO:0000256" key="1">
    <source>
        <dbReference type="ARBA" id="ARBA00001920"/>
    </source>
</evidence>
<evidence type="ECO:0000256" key="11">
    <source>
        <dbReference type="SAM" id="MobiDB-lite"/>
    </source>
</evidence>
<keyword evidence="16" id="KW-1185">Reference proteome</keyword>
<evidence type="ECO:0000313" key="15">
    <source>
        <dbReference type="EMBL" id="RDK07526.1"/>
    </source>
</evidence>
<keyword evidence="8" id="KW-0456">Lyase</keyword>
<feature type="binding site" evidence="9">
    <location>
        <position position="437"/>
    </location>
    <ligand>
        <name>Mg(2+)</name>
        <dbReference type="ChEBI" id="CHEBI:18420"/>
    </ligand>
</feature>
<feature type="domain" description="Thiamine pyrophosphate enzyme TPP-binding" evidence="13">
    <location>
        <begin position="395"/>
        <end position="529"/>
    </location>
</feature>
<comment type="similarity">
    <text evidence="3 10">Belongs to the TPP enzyme family.</text>
</comment>
<evidence type="ECO:0000259" key="13">
    <source>
        <dbReference type="Pfam" id="PF02775"/>
    </source>
</evidence>
<dbReference type="InterPro" id="IPR029061">
    <property type="entry name" value="THDP-binding"/>
</dbReference>
<evidence type="ECO:0000259" key="14">
    <source>
        <dbReference type="Pfam" id="PF02776"/>
    </source>
</evidence>
<feature type="binding site" evidence="9">
    <location>
        <position position="466"/>
    </location>
    <ligand>
        <name>Mg(2+)</name>
        <dbReference type="ChEBI" id="CHEBI:18420"/>
    </ligand>
</feature>
<dbReference type="GO" id="GO:0005829">
    <property type="term" value="C:cytosol"/>
    <property type="evidence" value="ECO:0007669"/>
    <property type="project" value="TreeGrafter"/>
</dbReference>
<feature type="domain" description="Thiamine pyrophosphate enzyme N-terminal TPP-binding" evidence="14">
    <location>
        <begin position="3"/>
        <end position="110"/>
    </location>
</feature>
<comment type="cofactor">
    <cofactor evidence="9">
        <name>Mg(2+)</name>
        <dbReference type="ChEBI" id="CHEBI:18420"/>
    </cofactor>
    <text evidence="9">Binds 1 Mg(2+) per subunit.</text>
</comment>
<dbReference type="GO" id="GO:0000287">
    <property type="term" value="F:magnesium ion binding"/>
    <property type="evidence" value="ECO:0007669"/>
    <property type="project" value="InterPro"/>
</dbReference>
<dbReference type="FunFam" id="3.40.50.970:FF:000024">
    <property type="entry name" value="Pyruvate decarboxylase isozyme"/>
    <property type="match status" value="1"/>
</dbReference>
<feature type="region of interest" description="Disordered" evidence="11">
    <location>
        <begin position="561"/>
        <end position="583"/>
    </location>
</feature>
<evidence type="ECO:0000259" key="12">
    <source>
        <dbReference type="Pfam" id="PF00205"/>
    </source>
</evidence>
<keyword evidence="6 9" id="KW-0460">Magnesium</keyword>
<reference evidence="16" key="1">
    <citation type="submission" date="2018-06" db="EMBL/GenBank/DDBJ databases">
        <authorList>
            <person name="Feng T."/>
            <person name="Jeon C.O."/>
        </authorList>
    </citation>
    <scope>NUCLEOTIDE SEQUENCE [LARGE SCALE GENOMIC DNA]</scope>
    <source>
        <strain evidence="16">S23</strain>
    </source>
</reference>
<dbReference type="InterPro" id="IPR047214">
    <property type="entry name" value="TPP_PDC_IPDC"/>
</dbReference>
<name>A0A370NPH5_9BURK</name>
<evidence type="ECO:0000256" key="7">
    <source>
        <dbReference type="ARBA" id="ARBA00023052"/>
    </source>
</evidence>
<evidence type="ECO:0000256" key="8">
    <source>
        <dbReference type="ARBA" id="ARBA00023239"/>
    </source>
</evidence>
<evidence type="ECO:0000256" key="6">
    <source>
        <dbReference type="ARBA" id="ARBA00022842"/>
    </source>
</evidence>
<dbReference type="InterPro" id="IPR047213">
    <property type="entry name" value="TPP_PYR_PDC_IPDC-like"/>
</dbReference>
<dbReference type="PANTHER" id="PTHR43452">
    <property type="entry name" value="PYRUVATE DECARBOXYLASE"/>
    <property type="match status" value="1"/>
</dbReference>
<organism evidence="15 16">
    <name type="scientific">Cupriavidus lacunae</name>
    <dbReference type="NCBI Taxonomy" id="2666307"/>
    <lineage>
        <taxon>Bacteria</taxon>
        <taxon>Pseudomonadati</taxon>
        <taxon>Pseudomonadota</taxon>
        <taxon>Betaproteobacteria</taxon>
        <taxon>Burkholderiales</taxon>
        <taxon>Burkholderiaceae</taxon>
        <taxon>Cupriavidus</taxon>
    </lineage>
</organism>
<proteinExistence type="inferred from homology"/>
<dbReference type="Pfam" id="PF00205">
    <property type="entry name" value="TPP_enzyme_M"/>
    <property type="match status" value="1"/>
</dbReference>
<dbReference type="CDD" id="cd02005">
    <property type="entry name" value="TPP_PDC_IPDC"/>
    <property type="match status" value="1"/>
</dbReference>
<dbReference type="SUPFAM" id="SSF52467">
    <property type="entry name" value="DHS-like NAD/FAD-binding domain"/>
    <property type="match status" value="1"/>
</dbReference>
<dbReference type="Gene3D" id="3.40.50.970">
    <property type="match status" value="2"/>
</dbReference>
<dbReference type="GO" id="GO:0030976">
    <property type="term" value="F:thiamine pyrophosphate binding"/>
    <property type="evidence" value="ECO:0007669"/>
    <property type="project" value="InterPro"/>
</dbReference>
<evidence type="ECO:0000256" key="5">
    <source>
        <dbReference type="ARBA" id="ARBA00022793"/>
    </source>
</evidence>
<comment type="caution">
    <text evidence="15">The sequence shown here is derived from an EMBL/GenBank/DDBJ whole genome shotgun (WGS) entry which is preliminary data.</text>
</comment>
<dbReference type="Pfam" id="PF02775">
    <property type="entry name" value="TPP_enzyme_C"/>
    <property type="match status" value="1"/>
</dbReference>
<dbReference type="InterPro" id="IPR012110">
    <property type="entry name" value="PDC/IPDC-like"/>
</dbReference>
<dbReference type="RefSeq" id="WP_115214189.1">
    <property type="nucleotide sequence ID" value="NZ_QKWJ01000040.1"/>
</dbReference>
<evidence type="ECO:0000256" key="10">
    <source>
        <dbReference type="RuleBase" id="RU362132"/>
    </source>
</evidence>
<accession>A0A370NPH5</accession>
<dbReference type="AlphaFoldDB" id="A0A370NPH5"/>
<keyword evidence="4 9" id="KW-0479">Metal-binding</keyword>